<dbReference type="EMBL" id="SNVV01000052">
    <property type="protein sequence ID" value="TDN42354.1"/>
    <property type="molecule type" value="Genomic_DNA"/>
</dbReference>
<dbReference type="Proteomes" id="UP000295129">
    <property type="component" value="Unassembled WGS sequence"/>
</dbReference>
<protein>
    <submittedName>
        <fullName evidence="2">Anti-anti-sigma factor</fullName>
    </submittedName>
</protein>
<dbReference type="Gene3D" id="3.30.750.24">
    <property type="entry name" value="STAS domain"/>
    <property type="match status" value="1"/>
</dbReference>
<dbReference type="InterPro" id="IPR036513">
    <property type="entry name" value="STAS_dom_sf"/>
</dbReference>
<dbReference type="PROSITE" id="PS50801">
    <property type="entry name" value="STAS"/>
    <property type="match status" value="1"/>
</dbReference>
<dbReference type="PANTHER" id="PTHR35849:SF2">
    <property type="entry name" value="BLR2341 PROTEIN"/>
    <property type="match status" value="1"/>
</dbReference>
<evidence type="ECO:0000259" key="1">
    <source>
        <dbReference type="PROSITE" id="PS50801"/>
    </source>
</evidence>
<dbReference type="RefSeq" id="WP_211168617.1">
    <property type="nucleotide sequence ID" value="NZ_SNVV01000052.1"/>
</dbReference>
<proteinExistence type="predicted"/>
<feature type="domain" description="STAS" evidence="1">
    <location>
        <begin position="15"/>
        <end position="121"/>
    </location>
</feature>
<gene>
    <name evidence="2" type="ORF">C7389_1523</name>
</gene>
<sequence>MSADTTANAPADEAPAADLPDAEGRMRIVLEGDVDIYAADALWRRLIAGLRAATVLELDLSAVSLIDTTGLQILAQLQRTAAREGRSLRLSAHSPAAAEAIEFLGLAPLFGDPLPIQTPWA</sequence>
<dbReference type="InterPro" id="IPR002645">
    <property type="entry name" value="STAS_dom"/>
</dbReference>
<dbReference type="SUPFAM" id="SSF52091">
    <property type="entry name" value="SpoIIaa-like"/>
    <property type="match status" value="1"/>
</dbReference>
<dbReference type="PANTHER" id="PTHR35849">
    <property type="entry name" value="BLR2341 PROTEIN"/>
    <property type="match status" value="1"/>
</dbReference>
<dbReference type="CDD" id="cd07043">
    <property type="entry name" value="STAS_anti-anti-sigma_factors"/>
    <property type="match status" value="1"/>
</dbReference>
<comment type="caution">
    <text evidence="2">The sequence shown here is derived from an EMBL/GenBank/DDBJ whole genome shotgun (WGS) entry which is preliminary data.</text>
</comment>
<dbReference type="InterPro" id="IPR058548">
    <property type="entry name" value="MlaB-like_STAS"/>
</dbReference>
<keyword evidence="3" id="KW-1185">Reference proteome</keyword>
<dbReference type="Pfam" id="PF13466">
    <property type="entry name" value="STAS_2"/>
    <property type="match status" value="1"/>
</dbReference>
<name>A0A4R6DDU2_9RHOO</name>
<evidence type="ECO:0000313" key="2">
    <source>
        <dbReference type="EMBL" id="TDN42354.1"/>
    </source>
</evidence>
<accession>A0A4R6DDU2</accession>
<dbReference type="AlphaFoldDB" id="A0A4R6DDU2"/>
<reference evidence="2 3" key="1">
    <citation type="submission" date="2019-03" db="EMBL/GenBank/DDBJ databases">
        <title>Genomic Encyclopedia of Type Strains, Phase IV (KMG-IV): sequencing the most valuable type-strain genomes for metagenomic binning, comparative biology and taxonomic classification.</title>
        <authorList>
            <person name="Goeker M."/>
        </authorList>
    </citation>
    <scope>NUCLEOTIDE SEQUENCE [LARGE SCALE GENOMIC DNA]</scope>
    <source>
        <strain evidence="2 3">DSM 12121</strain>
    </source>
</reference>
<organism evidence="2 3">
    <name type="scientific">Azoarcus indigens</name>
    <dbReference type="NCBI Taxonomy" id="29545"/>
    <lineage>
        <taxon>Bacteria</taxon>
        <taxon>Pseudomonadati</taxon>
        <taxon>Pseudomonadota</taxon>
        <taxon>Betaproteobacteria</taxon>
        <taxon>Rhodocyclales</taxon>
        <taxon>Zoogloeaceae</taxon>
        <taxon>Azoarcus</taxon>
    </lineage>
</organism>
<dbReference type="InterPro" id="IPR052746">
    <property type="entry name" value="MlaB_ABC_Transporter"/>
</dbReference>
<evidence type="ECO:0000313" key="3">
    <source>
        <dbReference type="Proteomes" id="UP000295129"/>
    </source>
</evidence>